<keyword evidence="1" id="KW-0472">Membrane</keyword>
<dbReference type="RefSeq" id="WP_003617143.1">
    <property type="nucleotide sequence ID" value="NZ_BJLO01000116.1"/>
</dbReference>
<name>A0A061CAE2_LACDL</name>
<sequence length="81" mass="9045">MGKKLTLYLLPPVLLVAIFMIIDFVSGQHNLWMSAVATLAWWLFSFASDHLAKGWQKAVFLTCVGFLLLVAGLCIYVKLNS</sequence>
<keyword evidence="1" id="KW-1133">Transmembrane helix</keyword>
<protein>
    <submittedName>
        <fullName evidence="2">Uncharacterized protein</fullName>
    </submittedName>
</protein>
<dbReference type="EMBL" id="CP031023">
    <property type="protein sequence ID" value="AZA16588.1"/>
    <property type="molecule type" value="Genomic_DNA"/>
</dbReference>
<proteinExistence type="predicted"/>
<evidence type="ECO:0000313" key="3">
    <source>
        <dbReference type="EMBL" id="MCD5563754.1"/>
    </source>
</evidence>
<evidence type="ECO:0000256" key="1">
    <source>
        <dbReference type="SAM" id="Phobius"/>
    </source>
</evidence>
<keyword evidence="1" id="KW-0812">Transmembrane</keyword>
<feature type="transmembrane region" description="Helical" evidence="1">
    <location>
        <begin position="7"/>
        <end position="25"/>
    </location>
</feature>
<gene>
    <name evidence="2" type="ORF">DQL93_08870</name>
    <name evidence="3" type="ORF">LOB85_06485</name>
</gene>
<feature type="transmembrane region" description="Helical" evidence="1">
    <location>
        <begin position="59"/>
        <end position="79"/>
    </location>
</feature>
<reference evidence="2" key="1">
    <citation type="submission" date="2018-07" db="EMBL/GenBank/DDBJ databases">
        <authorList>
            <person name="Somerville V."/>
        </authorList>
    </citation>
    <scope>NUCLEOTIDE SEQUENCE</scope>
    <source>
        <strain evidence="2">NWC_2_2</strain>
    </source>
</reference>
<evidence type="ECO:0000313" key="4">
    <source>
        <dbReference type="Proteomes" id="UP001200334"/>
    </source>
</evidence>
<dbReference type="AlphaFoldDB" id="A0A061CAE2"/>
<evidence type="ECO:0000313" key="2">
    <source>
        <dbReference type="EMBL" id="AZA16588.1"/>
    </source>
</evidence>
<organism evidence="2">
    <name type="scientific">Lactobacillus delbrueckii subsp. lactis</name>
    <dbReference type="NCBI Taxonomy" id="29397"/>
    <lineage>
        <taxon>Bacteria</taxon>
        <taxon>Bacillati</taxon>
        <taxon>Bacillota</taxon>
        <taxon>Bacilli</taxon>
        <taxon>Lactobacillales</taxon>
        <taxon>Lactobacillaceae</taxon>
        <taxon>Lactobacillus</taxon>
    </lineage>
</organism>
<dbReference type="OrthoDB" id="9929024at2"/>
<accession>A0A061CAE2</accession>
<reference evidence="3 4" key="2">
    <citation type="submission" date="2021-12" db="EMBL/GenBank/DDBJ databases">
        <title>Antimicrobial susceptibility of Lactobacillus delbrueckii subsp. lactis obtained from milk products and other habitats.</title>
        <authorList>
            <person name="Shani N."/>
        </authorList>
    </citation>
    <scope>NUCLEOTIDE SEQUENCE [LARGE SCALE GENOMIC DNA]</scope>
    <source>
        <strain evidence="3 4">FAM 21755</strain>
    </source>
</reference>
<dbReference type="EMBL" id="JAJNUY010000026">
    <property type="protein sequence ID" value="MCD5563754.1"/>
    <property type="molecule type" value="Genomic_DNA"/>
</dbReference>
<dbReference type="Proteomes" id="UP001200334">
    <property type="component" value="Unassembled WGS sequence"/>
</dbReference>